<keyword evidence="2" id="KW-1185">Reference proteome</keyword>
<organism evidence="1 2">
    <name type="scientific">Choristoneura fumiferana</name>
    <name type="common">Spruce budworm moth</name>
    <name type="synonym">Archips fumiferana</name>
    <dbReference type="NCBI Taxonomy" id="7141"/>
    <lineage>
        <taxon>Eukaryota</taxon>
        <taxon>Metazoa</taxon>
        <taxon>Ecdysozoa</taxon>
        <taxon>Arthropoda</taxon>
        <taxon>Hexapoda</taxon>
        <taxon>Insecta</taxon>
        <taxon>Pterygota</taxon>
        <taxon>Neoptera</taxon>
        <taxon>Endopterygota</taxon>
        <taxon>Lepidoptera</taxon>
        <taxon>Glossata</taxon>
        <taxon>Ditrysia</taxon>
        <taxon>Tortricoidea</taxon>
        <taxon>Tortricidae</taxon>
        <taxon>Tortricinae</taxon>
        <taxon>Choristoneura</taxon>
    </lineage>
</organism>
<accession>A0ACC0J8U6</accession>
<sequence>MAGKDLKENIMTKGQEVANHCVKKNGFKKEVAEQGEHFWDEDFKPAPDTGCLVECMLQSYGIVDSNGNFDISRCQDFYLEIGADADKEKQLKDSMANCPYTVKGCDQALEYAMCFRRQYLKLFPIAPLYSNGHLLNQPRSRPGIAPPIPETTTQVSKQIKGLRNPEPRCLHHNRHKIVHRVQGRILRMLQLCSSFSRRTSHPRSLSQMRRSVVVDNSYKIEMVFTKLLLSVLFLCREVKPHEEVMRQMSLQIEVVARYCVEKALRNIGREDITKFPERCPSELDSSGDLFVEVGPTQLDNLSKVVGPCARAARIATTILLADPAVKQQCLHCCVSAWRRQPVSMGGGDLLPSGDPLARLPSSRIKKRDEDTAMKLVDATAKTCLPAEKGCAAVMTYAMCFRSTVMSMHMEPKSFAEHGSTNITNRSVSR</sequence>
<gene>
    <name evidence="1" type="ORF">MSG28_009011</name>
</gene>
<proteinExistence type="predicted"/>
<reference evidence="1 2" key="1">
    <citation type="journal article" date="2022" name="Genome Biol. Evol.">
        <title>The Spruce Budworm Genome: Reconstructing the Evolutionary History of Antifreeze Proteins.</title>
        <authorList>
            <person name="Beliveau C."/>
            <person name="Gagne P."/>
            <person name="Picq S."/>
            <person name="Vernygora O."/>
            <person name="Keeling C.I."/>
            <person name="Pinkney K."/>
            <person name="Doucet D."/>
            <person name="Wen F."/>
            <person name="Johnston J.S."/>
            <person name="Maaroufi H."/>
            <person name="Boyle B."/>
            <person name="Laroche J."/>
            <person name="Dewar K."/>
            <person name="Juretic N."/>
            <person name="Blackburn G."/>
            <person name="Nisole A."/>
            <person name="Brunet B."/>
            <person name="Brandao M."/>
            <person name="Lumley L."/>
            <person name="Duan J."/>
            <person name="Quan G."/>
            <person name="Lucarotti C.J."/>
            <person name="Roe A.D."/>
            <person name="Sperling F.A.H."/>
            <person name="Levesque R.C."/>
            <person name="Cusson M."/>
        </authorList>
    </citation>
    <scope>NUCLEOTIDE SEQUENCE [LARGE SCALE GENOMIC DNA]</scope>
    <source>
        <strain evidence="1">Glfc:IPQL:Cfum</strain>
    </source>
</reference>
<dbReference type="Proteomes" id="UP001064048">
    <property type="component" value="Chromosome 14"/>
</dbReference>
<protein>
    <submittedName>
        <fullName evidence="1">Uncharacterized protein</fullName>
    </submittedName>
</protein>
<name>A0ACC0J8U6_CHOFU</name>
<comment type="caution">
    <text evidence="1">The sequence shown here is derived from an EMBL/GenBank/DDBJ whole genome shotgun (WGS) entry which is preliminary data.</text>
</comment>
<evidence type="ECO:0000313" key="1">
    <source>
        <dbReference type="EMBL" id="KAI8420549.1"/>
    </source>
</evidence>
<evidence type="ECO:0000313" key="2">
    <source>
        <dbReference type="Proteomes" id="UP001064048"/>
    </source>
</evidence>
<dbReference type="EMBL" id="CM046114">
    <property type="protein sequence ID" value="KAI8420549.1"/>
    <property type="molecule type" value="Genomic_DNA"/>
</dbReference>